<evidence type="ECO:0000259" key="10">
    <source>
        <dbReference type="Pfam" id="PF03828"/>
    </source>
</evidence>
<proteinExistence type="inferred from homology"/>
<keyword evidence="13" id="KW-1185">Reference proteome</keyword>
<reference evidence="12 13" key="1">
    <citation type="submission" date="2016-10" db="EMBL/GenBank/DDBJ databases">
        <title>Genome sequence of the basidiomycete white-rot fungus Trametes pubescens.</title>
        <authorList>
            <person name="Makela M.R."/>
            <person name="Granchi Z."/>
            <person name="Peng M."/>
            <person name="De Vries R.P."/>
            <person name="Grigoriev I."/>
            <person name="Riley R."/>
            <person name="Hilden K."/>
        </authorList>
    </citation>
    <scope>NUCLEOTIDE SEQUENCE [LARGE SCALE GENOMIC DNA]</scope>
    <source>
        <strain evidence="12 13">FBCC735</strain>
    </source>
</reference>
<dbReference type="InterPro" id="IPR043519">
    <property type="entry name" value="NT_sf"/>
</dbReference>
<dbReference type="OrthoDB" id="2274644at2759"/>
<evidence type="ECO:0000256" key="2">
    <source>
        <dbReference type="ARBA" id="ARBA00001946"/>
    </source>
</evidence>
<evidence type="ECO:0000256" key="1">
    <source>
        <dbReference type="ARBA" id="ARBA00001936"/>
    </source>
</evidence>
<dbReference type="Pfam" id="PF03828">
    <property type="entry name" value="PAP_assoc"/>
    <property type="match status" value="1"/>
</dbReference>
<accession>A0A1M2VJI1</accession>
<evidence type="ECO:0000259" key="11">
    <source>
        <dbReference type="Pfam" id="PF22600"/>
    </source>
</evidence>
<dbReference type="EMBL" id="MNAD01001130">
    <property type="protein sequence ID" value="OJT07727.1"/>
    <property type="molecule type" value="Genomic_DNA"/>
</dbReference>
<organism evidence="12 13">
    <name type="scientific">Trametes pubescens</name>
    <name type="common">White-rot fungus</name>
    <dbReference type="NCBI Taxonomy" id="154538"/>
    <lineage>
        <taxon>Eukaryota</taxon>
        <taxon>Fungi</taxon>
        <taxon>Dikarya</taxon>
        <taxon>Basidiomycota</taxon>
        <taxon>Agaricomycotina</taxon>
        <taxon>Agaricomycetes</taxon>
        <taxon>Polyporales</taxon>
        <taxon>Polyporaceae</taxon>
        <taxon>Trametes</taxon>
    </lineage>
</organism>
<comment type="cofactor">
    <cofactor evidence="1">
        <name>Mn(2+)</name>
        <dbReference type="ChEBI" id="CHEBI:29035"/>
    </cofactor>
</comment>
<keyword evidence="6" id="KW-0963">Cytoplasm</keyword>
<dbReference type="GO" id="GO:0031123">
    <property type="term" value="P:RNA 3'-end processing"/>
    <property type="evidence" value="ECO:0007669"/>
    <property type="project" value="TreeGrafter"/>
</dbReference>
<keyword evidence="7" id="KW-0808">Transferase</keyword>
<dbReference type="GO" id="GO:1990817">
    <property type="term" value="F:poly(A) RNA polymerase activity"/>
    <property type="evidence" value="ECO:0007669"/>
    <property type="project" value="UniProtKB-EC"/>
</dbReference>
<dbReference type="InterPro" id="IPR054708">
    <property type="entry name" value="MTPAP-like_central"/>
</dbReference>
<comment type="caution">
    <text evidence="12">The sequence shown here is derived from an EMBL/GenBank/DDBJ whole genome shotgun (WGS) entry which is preliminary data.</text>
</comment>
<evidence type="ECO:0000256" key="6">
    <source>
        <dbReference type="ARBA" id="ARBA00022490"/>
    </source>
</evidence>
<dbReference type="Gene3D" id="3.30.460.10">
    <property type="entry name" value="Beta Polymerase, domain 2"/>
    <property type="match status" value="1"/>
</dbReference>
<dbReference type="STRING" id="154538.A0A1M2VJI1"/>
<name>A0A1M2VJI1_TRAPU</name>
<evidence type="ECO:0000256" key="3">
    <source>
        <dbReference type="ARBA" id="ARBA00004496"/>
    </source>
</evidence>
<evidence type="ECO:0000256" key="5">
    <source>
        <dbReference type="ARBA" id="ARBA00012388"/>
    </source>
</evidence>
<dbReference type="Pfam" id="PF22600">
    <property type="entry name" value="MTPAP-like_central"/>
    <property type="match status" value="1"/>
</dbReference>
<sequence>MERRKERRETLKRLTHLIQSHYGDTYDARPFGSTCYGASSSASDIDVVIIVSGRCNEAELCLTAQWFQDADRPYGIPLDDKTPLPLKFTDPETGMSCDVNINNRLGVYNTALLRQYCLRSPSLARYLRTVKLWVKSVDLNNPAAERGPRSFSSYAITLMTVAWLQSTGRLPNLQEDRNVILYTHFWEYRLGTRRSVPISFGACKDWVRPQWLRQPTFQDWLRFWAHEFDFKERVISVRDGGFMARPKQAPLEWGHNNTDTRDLGSIVVLDPLSARVRRVPSLISVYDLKLKSRCDC</sequence>
<evidence type="ECO:0000256" key="7">
    <source>
        <dbReference type="ARBA" id="ARBA00022679"/>
    </source>
</evidence>
<dbReference type="PANTHER" id="PTHR12271:SF40">
    <property type="entry name" value="POLY(A) RNA POLYMERASE GLD2"/>
    <property type="match status" value="1"/>
</dbReference>
<dbReference type="Gene3D" id="1.10.1410.10">
    <property type="match status" value="1"/>
</dbReference>
<dbReference type="SUPFAM" id="SSF81301">
    <property type="entry name" value="Nucleotidyltransferase"/>
    <property type="match status" value="1"/>
</dbReference>
<dbReference type="CDD" id="cd05402">
    <property type="entry name" value="NT_PAP_TUTase"/>
    <property type="match status" value="1"/>
</dbReference>
<evidence type="ECO:0000313" key="13">
    <source>
        <dbReference type="Proteomes" id="UP000184267"/>
    </source>
</evidence>
<dbReference type="EC" id="2.7.7.19" evidence="5"/>
<protein>
    <recommendedName>
        <fullName evidence="5">polynucleotide adenylyltransferase</fullName>
        <ecNumber evidence="5">2.7.7.19</ecNumber>
    </recommendedName>
</protein>
<comment type="cofactor">
    <cofactor evidence="2">
        <name>Mg(2+)</name>
        <dbReference type="ChEBI" id="CHEBI:18420"/>
    </cofactor>
</comment>
<feature type="domain" description="Poly(A) RNA polymerase mitochondrial-like central palm" evidence="11">
    <location>
        <begin position="4"/>
        <end position="117"/>
    </location>
</feature>
<dbReference type="OMA" id="FWAHEFD"/>
<dbReference type="GO" id="GO:0005737">
    <property type="term" value="C:cytoplasm"/>
    <property type="evidence" value="ECO:0007669"/>
    <property type="project" value="UniProtKB-SubCell"/>
</dbReference>
<dbReference type="GO" id="GO:0046872">
    <property type="term" value="F:metal ion binding"/>
    <property type="evidence" value="ECO:0007669"/>
    <property type="project" value="UniProtKB-KW"/>
</dbReference>
<dbReference type="SUPFAM" id="SSF81631">
    <property type="entry name" value="PAP/OAS1 substrate-binding domain"/>
    <property type="match status" value="1"/>
</dbReference>
<evidence type="ECO:0000256" key="8">
    <source>
        <dbReference type="ARBA" id="ARBA00022723"/>
    </source>
</evidence>
<dbReference type="AlphaFoldDB" id="A0A1M2VJI1"/>
<evidence type="ECO:0000256" key="4">
    <source>
        <dbReference type="ARBA" id="ARBA00008593"/>
    </source>
</evidence>
<dbReference type="Proteomes" id="UP000184267">
    <property type="component" value="Unassembled WGS sequence"/>
</dbReference>
<gene>
    <name evidence="12" type="ORF">TRAPUB_1371</name>
</gene>
<comment type="similarity">
    <text evidence="4">Belongs to the DNA polymerase type-B-like family.</text>
</comment>
<evidence type="ECO:0000313" key="12">
    <source>
        <dbReference type="EMBL" id="OJT07727.1"/>
    </source>
</evidence>
<feature type="domain" description="PAP-associated" evidence="10">
    <location>
        <begin position="220"/>
        <end position="272"/>
    </location>
</feature>
<dbReference type="InterPro" id="IPR002058">
    <property type="entry name" value="PAP_assoc"/>
</dbReference>
<dbReference type="PANTHER" id="PTHR12271">
    <property type="entry name" value="POLY A POLYMERASE CID PAP -RELATED"/>
    <property type="match status" value="1"/>
</dbReference>
<dbReference type="GO" id="GO:0010605">
    <property type="term" value="P:negative regulation of macromolecule metabolic process"/>
    <property type="evidence" value="ECO:0007669"/>
    <property type="project" value="UniProtKB-ARBA"/>
</dbReference>
<keyword evidence="9" id="KW-0460">Magnesium</keyword>
<comment type="subcellular location">
    <subcellularLocation>
        <location evidence="3">Cytoplasm</location>
    </subcellularLocation>
</comment>
<evidence type="ECO:0000256" key="9">
    <source>
        <dbReference type="ARBA" id="ARBA00022842"/>
    </source>
</evidence>
<keyword evidence="8" id="KW-0479">Metal-binding</keyword>